<dbReference type="PROSITE" id="PS51737">
    <property type="entry name" value="RECOMBINASE_DNA_BIND"/>
    <property type="match status" value="1"/>
</dbReference>
<dbReference type="InterPro" id="IPR025827">
    <property type="entry name" value="Zn_ribbon_recom_dom"/>
</dbReference>
<evidence type="ECO:0000259" key="2">
    <source>
        <dbReference type="PROSITE" id="PS51737"/>
    </source>
</evidence>
<dbReference type="SMART" id="SM00857">
    <property type="entry name" value="Resolvase"/>
    <property type="match status" value="1"/>
</dbReference>
<feature type="domain" description="Recombinase" evidence="2">
    <location>
        <begin position="150"/>
        <end position="304"/>
    </location>
</feature>
<dbReference type="GO" id="GO:0000150">
    <property type="term" value="F:DNA strand exchange activity"/>
    <property type="evidence" value="ECO:0007669"/>
    <property type="project" value="InterPro"/>
</dbReference>
<comment type="caution">
    <text evidence="3">The sequence shown here is derived from an EMBL/GenBank/DDBJ whole genome shotgun (WGS) entry which is preliminary data.</text>
</comment>
<evidence type="ECO:0000259" key="1">
    <source>
        <dbReference type="PROSITE" id="PS51736"/>
    </source>
</evidence>
<reference evidence="3" key="1">
    <citation type="submission" date="2020-08" db="EMBL/GenBank/DDBJ databases">
        <title>Genome public.</title>
        <authorList>
            <person name="Liu C."/>
            <person name="Sun Q."/>
        </authorList>
    </citation>
    <scope>NUCLEOTIDE SEQUENCE</scope>
    <source>
        <strain evidence="3">NSJ-50</strain>
    </source>
</reference>
<dbReference type="PANTHER" id="PTHR30461">
    <property type="entry name" value="DNA-INVERTASE FROM LAMBDOID PROPHAGE"/>
    <property type="match status" value="1"/>
</dbReference>
<dbReference type="CDD" id="cd03768">
    <property type="entry name" value="SR_ResInv"/>
    <property type="match status" value="1"/>
</dbReference>
<dbReference type="Gene3D" id="3.90.1750.20">
    <property type="entry name" value="Putative Large Serine Recombinase, Chain B, Domain 2"/>
    <property type="match status" value="1"/>
</dbReference>
<dbReference type="Gene3D" id="3.40.50.1390">
    <property type="entry name" value="Resolvase, N-terminal catalytic domain"/>
    <property type="match status" value="1"/>
</dbReference>
<accession>A0A926FDL1</accession>
<dbReference type="InterPro" id="IPR038109">
    <property type="entry name" value="DNA_bind_recomb_sf"/>
</dbReference>
<dbReference type="PROSITE" id="PS51736">
    <property type="entry name" value="RECOMBINASES_3"/>
    <property type="match status" value="1"/>
</dbReference>
<sequence length="480" mass="54514">MNAIYARQSIDKKDSLSIEGQIERCRKFAGDDAKIFEDRGYSGKNTKRPAFTELMNAVKSGEIKKIFVYRLDRFSRSIADFSRLWELLDKCGVEFYSATENFDTSSPMGRAMLNIVLVFAQLERETTAERVKDNYIHRFNLGAWGGGPAPYGFDLIKIDDGARKVSSLVKNSNAETVKYIFETYANTDISLRNLALNLTSDGIHAPKREAWDGVSLSRILHSPIYVKANADIYWYYVSKGMKINQSAEAFDGVHACSVMRRRDRGKNKYNEFEKQALTVANHEGIIEAEIWLKVQEKLNNNKQISRANAGKYSFLTGLMKCAKCGYAIKVNNFKNDGKLKLVCSGKSNLSACDADIAVDLRELESYISDEIEKALETPPNVNLPDTNENSEELLSIERKIERLVCALAEGSEISAVYITKEIERLHKMREEMLNKPKNEVQKFEKIDFKSLGFGEKKLVASQFINRILIGENEVNIEWKM</sequence>
<dbReference type="AlphaFoldDB" id="A0A926FDL1"/>
<dbReference type="InterPro" id="IPR006119">
    <property type="entry name" value="Resolv_N"/>
</dbReference>
<keyword evidence="4" id="KW-1185">Reference proteome</keyword>
<organism evidence="3 4">
    <name type="scientific">Qingrenia yutianensis</name>
    <dbReference type="NCBI Taxonomy" id="2763676"/>
    <lineage>
        <taxon>Bacteria</taxon>
        <taxon>Bacillati</taxon>
        <taxon>Bacillota</taxon>
        <taxon>Clostridia</taxon>
        <taxon>Eubacteriales</taxon>
        <taxon>Oscillospiraceae</taxon>
        <taxon>Qingrenia</taxon>
    </lineage>
</organism>
<dbReference type="Pfam" id="PF00239">
    <property type="entry name" value="Resolvase"/>
    <property type="match status" value="1"/>
</dbReference>
<name>A0A926FDL1_9FIRM</name>
<protein>
    <submittedName>
        <fullName evidence="3">Recombinase family protein</fullName>
    </submittedName>
</protein>
<dbReference type="InterPro" id="IPR036162">
    <property type="entry name" value="Resolvase-like_N_sf"/>
</dbReference>
<dbReference type="GO" id="GO:0003677">
    <property type="term" value="F:DNA binding"/>
    <property type="evidence" value="ECO:0007669"/>
    <property type="project" value="InterPro"/>
</dbReference>
<dbReference type="InterPro" id="IPR050639">
    <property type="entry name" value="SSR_resolvase"/>
</dbReference>
<dbReference type="Pfam" id="PF13408">
    <property type="entry name" value="Zn_ribbon_recom"/>
    <property type="match status" value="1"/>
</dbReference>
<gene>
    <name evidence="3" type="ORF">H8706_06535</name>
</gene>
<dbReference type="Proteomes" id="UP000647416">
    <property type="component" value="Unassembled WGS sequence"/>
</dbReference>
<evidence type="ECO:0000313" key="4">
    <source>
        <dbReference type="Proteomes" id="UP000647416"/>
    </source>
</evidence>
<evidence type="ECO:0000313" key="3">
    <source>
        <dbReference type="EMBL" id="MBC8596524.1"/>
    </source>
</evidence>
<dbReference type="RefSeq" id="WP_262431991.1">
    <property type="nucleotide sequence ID" value="NZ_JACRTE010000006.1"/>
</dbReference>
<dbReference type="InterPro" id="IPR011109">
    <property type="entry name" value="DNA_bind_recombinase_dom"/>
</dbReference>
<feature type="domain" description="Resolvase/invertase-type recombinase catalytic" evidence="1">
    <location>
        <begin position="1"/>
        <end position="142"/>
    </location>
</feature>
<dbReference type="Pfam" id="PF07508">
    <property type="entry name" value="Recombinase"/>
    <property type="match status" value="1"/>
</dbReference>
<dbReference type="PANTHER" id="PTHR30461:SF23">
    <property type="entry name" value="DNA RECOMBINASE-RELATED"/>
    <property type="match status" value="1"/>
</dbReference>
<proteinExistence type="predicted"/>
<dbReference type="EMBL" id="JACRTE010000006">
    <property type="protein sequence ID" value="MBC8596524.1"/>
    <property type="molecule type" value="Genomic_DNA"/>
</dbReference>
<dbReference type="SUPFAM" id="SSF53041">
    <property type="entry name" value="Resolvase-like"/>
    <property type="match status" value="1"/>
</dbReference>